<dbReference type="InterPro" id="IPR056129">
    <property type="entry name" value="DUF7712"/>
</dbReference>
<proteinExistence type="predicted"/>
<organism evidence="2 3">
    <name type="scientific">Geodermatophilus aquaeductus</name>
    <dbReference type="NCBI Taxonomy" id="1564161"/>
    <lineage>
        <taxon>Bacteria</taxon>
        <taxon>Bacillati</taxon>
        <taxon>Actinomycetota</taxon>
        <taxon>Actinomycetes</taxon>
        <taxon>Geodermatophilales</taxon>
        <taxon>Geodermatophilaceae</taxon>
        <taxon>Geodermatophilus</taxon>
    </lineage>
</organism>
<dbReference type="Pfam" id="PF24822">
    <property type="entry name" value="DUF7712"/>
    <property type="match status" value="1"/>
</dbReference>
<sequence length="139" mass="15424">MNWTWDLRATDGGMNGLDFCRALTAGGFSRVLVHAAPARLTVRVTADDDTVVARGEADRDGDYSPVTLLELAGGGLRRTEVWPDESHVGLPVLLPGGEVGVLLRWEHAPDRSWWRWAVEFSNHRGRPADWAPEGQVLRR</sequence>
<feature type="domain" description="DUF7712" evidence="1">
    <location>
        <begin position="3"/>
        <end position="124"/>
    </location>
</feature>
<reference evidence="2 3" key="1">
    <citation type="submission" date="2017-05" db="EMBL/GenBank/DDBJ databases">
        <authorList>
            <person name="Varghese N."/>
            <person name="Submissions S."/>
        </authorList>
    </citation>
    <scope>NUCLEOTIDE SEQUENCE [LARGE SCALE GENOMIC DNA]</scope>
    <source>
        <strain evidence="2 3">DSM 46834</strain>
    </source>
</reference>
<protein>
    <recommendedName>
        <fullName evidence="1">DUF7712 domain-containing protein</fullName>
    </recommendedName>
</protein>
<evidence type="ECO:0000259" key="1">
    <source>
        <dbReference type="Pfam" id="PF24822"/>
    </source>
</evidence>
<accession>A0A521DG03</accession>
<dbReference type="RefSeq" id="WP_142458311.1">
    <property type="nucleotide sequence ID" value="NZ_FXTJ01000003.1"/>
</dbReference>
<name>A0A521DG03_9ACTN</name>
<gene>
    <name evidence="2" type="ORF">SAMN06273567_103173</name>
</gene>
<evidence type="ECO:0000313" key="2">
    <source>
        <dbReference type="EMBL" id="SMO70546.1"/>
    </source>
</evidence>
<evidence type="ECO:0000313" key="3">
    <source>
        <dbReference type="Proteomes" id="UP000317484"/>
    </source>
</evidence>
<keyword evidence="3" id="KW-1185">Reference proteome</keyword>
<dbReference type="Proteomes" id="UP000317484">
    <property type="component" value="Unassembled WGS sequence"/>
</dbReference>
<dbReference type="EMBL" id="FXTJ01000003">
    <property type="protein sequence ID" value="SMO70546.1"/>
    <property type="molecule type" value="Genomic_DNA"/>
</dbReference>
<dbReference type="AlphaFoldDB" id="A0A521DG03"/>